<evidence type="ECO:0000313" key="10">
    <source>
        <dbReference type="Proteomes" id="UP001155546"/>
    </source>
</evidence>
<dbReference type="InterPro" id="IPR050110">
    <property type="entry name" value="Glyoxalase_II_hydrolase"/>
</dbReference>
<comment type="similarity">
    <text evidence="3 7">Belongs to the metallo-beta-lactamase superfamily. Glyoxalase II family.</text>
</comment>
<comment type="pathway">
    <text evidence="2 7">Secondary metabolite metabolism; methylglyoxal degradation; (R)-lactate from methylglyoxal: step 2/2.</text>
</comment>
<dbReference type="Pfam" id="PF16123">
    <property type="entry name" value="HAGH_C"/>
    <property type="match status" value="1"/>
</dbReference>
<evidence type="ECO:0000256" key="5">
    <source>
        <dbReference type="ARBA" id="ARBA00022801"/>
    </source>
</evidence>
<feature type="binding site" evidence="7">
    <location>
        <position position="135"/>
    </location>
    <ligand>
        <name>Zn(2+)</name>
        <dbReference type="ChEBI" id="CHEBI:29105"/>
        <label>1</label>
    </ligand>
</feature>
<evidence type="ECO:0000256" key="4">
    <source>
        <dbReference type="ARBA" id="ARBA00022723"/>
    </source>
</evidence>
<name>A0A9X2WLT6_9GAMM</name>
<keyword evidence="6 7" id="KW-0862">Zinc</keyword>
<dbReference type="InterPro" id="IPR035680">
    <property type="entry name" value="Clx_II_MBL"/>
</dbReference>
<dbReference type="InterPro" id="IPR032282">
    <property type="entry name" value="HAGH_C"/>
</dbReference>
<dbReference type="EC" id="3.1.2.6" evidence="7"/>
<proteinExistence type="inferred from homology"/>
<dbReference type="InterPro" id="IPR017782">
    <property type="entry name" value="Hydroxyacylglutathione_Hdrlase"/>
</dbReference>
<feature type="binding site" evidence="7">
    <location>
        <position position="118"/>
    </location>
    <ligand>
        <name>Zn(2+)</name>
        <dbReference type="ChEBI" id="CHEBI:29105"/>
        <label>1</label>
    </ligand>
</feature>
<evidence type="ECO:0000256" key="1">
    <source>
        <dbReference type="ARBA" id="ARBA00001623"/>
    </source>
</evidence>
<dbReference type="GO" id="GO:0004416">
    <property type="term" value="F:hydroxyacylglutathione hydrolase activity"/>
    <property type="evidence" value="ECO:0007669"/>
    <property type="project" value="UniProtKB-UniRule"/>
</dbReference>
<dbReference type="SUPFAM" id="SSF56281">
    <property type="entry name" value="Metallo-hydrolase/oxidoreductase"/>
    <property type="match status" value="1"/>
</dbReference>
<feature type="binding site" evidence="7">
    <location>
        <position position="58"/>
    </location>
    <ligand>
        <name>Zn(2+)</name>
        <dbReference type="ChEBI" id="CHEBI:29105"/>
        <label>2</label>
    </ligand>
</feature>
<dbReference type="Proteomes" id="UP001155546">
    <property type="component" value="Unassembled WGS sequence"/>
</dbReference>
<dbReference type="PIRSF" id="PIRSF005457">
    <property type="entry name" value="Glx"/>
    <property type="match status" value="1"/>
</dbReference>
<feature type="binding site" evidence="7">
    <location>
        <position position="56"/>
    </location>
    <ligand>
        <name>Zn(2+)</name>
        <dbReference type="ChEBI" id="CHEBI:29105"/>
        <label>1</label>
    </ligand>
</feature>
<accession>A0A9X2WLT6</accession>
<dbReference type="GO" id="GO:0019243">
    <property type="term" value="P:methylglyoxal catabolic process to D-lactate via S-lactoyl-glutathione"/>
    <property type="evidence" value="ECO:0007669"/>
    <property type="project" value="UniProtKB-UniRule"/>
</dbReference>
<keyword evidence="10" id="KW-1185">Reference proteome</keyword>
<gene>
    <name evidence="7 9" type="primary">gloB</name>
    <name evidence="9" type="ORF">NE535_08180</name>
</gene>
<dbReference type="PANTHER" id="PTHR43705">
    <property type="entry name" value="HYDROXYACYLGLUTATHIONE HYDROLASE"/>
    <property type="match status" value="1"/>
</dbReference>
<evidence type="ECO:0000256" key="7">
    <source>
        <dbReference type="HAMAP-Rule" id="MF_01374"/>
    </source>
</evidence>
<feature type="domain" description="Metallo-beta-lactamase" evidence="8">
    <location>
        <begin position="12"/>
        <end position="173"/>
    </location>
</feature>
<organism evidence="9 10">
    <name type="scientific">Shewanella holmiensis</name>
    <dbReference type="NCBI Taxonomy" id="2952222"/>
    <lineage>
        <taxon>Bacteria</taxon>
        <taxon>Pseudomonadati</taxon>
        <taxon>Pseudomonadota</taxon>
        <taxon>Gammaproteobacteria</taxon>
        <taxon>Alteromonadales</taxon>
        <taxon>Shewanellaceae</taxon>
        <taxon>Shewanella</taxon>
    </lineage>
</organism>
<evidence type="ECO:0000313" key="9">
    <source>
        <dbReference type="EMBL" id="MCT7941769.1"/>
    </source>
</evidence>
<dbReference type="RefSeq" id="WP_261298154.1">
    <property type="nucleotide sequence ID" value="NZ_JAMTCD010000008.1"/>
</dbReference>
<dbReference type="EMBL" id="JAMTCD010000008">
    <property type="protein sequence ID" value="MCT7941769.1"/>
    <property type="molecule type" value="Genomic_DNA"/>
</dbReference>
<dbReference type="SMART" id="SM00849">
    <property type="entry name" value="Lactamase_B"/>
    <property type="match status" value="1"/>
</dbReference>
<dbReference type="Gene3D" id="3.60.15.10">
    <property type="entry name" value="Ribonuclease Z/Hydroxyacylglutathione hydrolase-like"/>
    <property type="match status" value="1"/>
</dbReference>
<feature type="binding site" evidence="7">
    <location>
        <position position="135"/>
    </location>
    <ligand>
        <name>Zn(2+)</name>
        <dbReference type="ChEBI" id="CHEBI:29105"/>
        <label>2</label>
    </ligand>
</feature>
<evidence type="ECO:0000256" key="2">
    <source>
        <dbReference type="ARBA" id="ARBA00004963"/>
    </source>
</evidence>
<dbReference type="HAMAP" id="MF_01374">
    <property type="entry name" value="Glyoxalase_2"/>
    <property type="match status" value="1"/>
</dbReference>
<sequence>MYKTHLIPAFNDNYIWVIEDSHGAAYVVDPGCGQSVIDYLTSNEIQLVGILITHHHQDHTGGIALLQQAYGQQLSVYGPANEAIDGLTVRISLAEHTSTELNLKHWQLPILVYSVPGHTIGHIAYLADDILFCGDTLFSGGCGRLFEGSAAQMSKSLCILAALPDSTKVYCAHEYTQTNLKFAVTVMPNNQALKTYIEQVISLRKQGLPTIPSSIRLEKQINPFLRCDHKEIKLNVSSHFNQKITDNIQVFKNLRLWKDNF</sequence>
<dbReference type="AlphaFoldDB" id="A0A9X2WLT6"/>
<dbReference type="Pfam" id="PF00753">
    <property type="entry name" value="Lactamase_B"/>
    <property type="match status" value="2"/>
</dbReference>
<reference evidence="9" key="1">
    <citation type="journal article" date="2023" name="Int. J. Syst. Evol. Microbiol.">
        <title>&lt;i&gt;Shewanella septentrionalis&lt;/i&gt; sp. nov. and &lt;i&gt;Shewanella holmiensis&lt;/i&gt; sp. nov., isolated from Baltic Sea water and sediments.</title>
        <authorList>
            <person name="Martin-Rodriguez A.J."/>
            <person name="Thorell K."/>
            <person name="Joffre E."/>
            <person name="Jensie-Markopoulos S."/>
            <person name="Moore E.R.B."/>
            <person name="Sjoling A."/>
        </authorList>
    </citation>
    <scope>NUCLEOTIDE SEQUENCE</scope>
    <source>
        <strain evidence="9">SP1S2-7</strain>
    </source>
</reference>
<feature type="binding site" evidence="7">
    <location>
        <position position="173"/>
    </location>
    <ligand>
        <name>Zn(2+)</name>
        <dbReference type="ChEBI" id="CHEBI:29105"/>
        <label>2</label>
    </ligand>
</feature>
<evidence type="ECO:0000256" key="6">
    <source>
        <dbReference type="ARBA" id="ARBA00022833"/>
    </source>
</evidence>
<dbReference type="CDD" id="cd07723">
    <property type="entry name" value="hydroxyacylglutathione_hydrolase_MBL-fold"/>
    <property type="match status" value="1"/>
</dbReference>
<evidence type="ECO:0000256" key="3">
    <source>
        <dbReference type="ARBA" id="ARBA00006759"/>
    </source>
</evidence>
<dbReference type="NCBIfam" id="TIGR03413">
    <property type="entry name" value="GSH_gloB"/>
    <property type="match status" value="1"/>
</dbReference>
<keyword evidence="4 7" id="KW-0479">Metal-binding</keyword>
<dbReference type="PANTHER" id="PTHR43705:SF1">
    <property type="entry name" value="HYDROXYACYLGLUTATHIONE HYDROLASE GLOB"/>
    <property type="match status" value="1"/>
</dbReference>
<keyword evidence="5 7" id="KW-0378">Hydrolase</keyword>
<protein>
    <recommendedName>
        <fullName evidence="7">Hydroxyacylglutathione hydrolase</fullName>
        <ecNumber evidence="7">3.1.2.6</ecNumber>
    </recommendedName>
    <alternativeName>
        <fullName evidence="7">Glyoxalase II</fullName>
        <shortName evidence="7">Glx II</shortName>
    </alternativeName>
</protein>
<comment type="function">
    <text evidence="7">Thiolesterase that catalyzes the hydrolysis of S-D-lactoyl-glutathione to form glutathione and D-lactic acid.</text>
</comment>
<comment type="subunit">
    <text evidence="7">Monomer.</text>
</comment>
<dbReference type="GO" id="GO:0046872">
    <property type="term" value="F:metal ion binding"/>
    <property type="evidence" value="ECO:0007669"/>
    <property type="project" value="UniProtKB-KW"/>
</dbReference>
<dbReference type="InterPro" id="IPR036866">
    <property type="entry name" value="RibonucZ/Hydroxyglut_hydro"/>
</dbReference>
<feature type="binding site" evidence="7">
    <location>
        <position position="59"/>
    </location>
    <ligand>
        <name>Zn(2+)</name>
        <dbReference type="ChEBI" id="CHEBI:29105"/>
        <label>2</label>
    </ligand>
</feature>
<dbReference type="InterPro" id="IPR001279">
    <property type="entry name" value="Metallo-B-lactamas"/>
</dbReference>
<comment type="caution">
    <text evidence="9">The sequence shown here is derived from an EMBL/GenBank/DDBJ whole genome shotgun (WGS) entry which is preliminary data.</text>
</comment>
<comment type="cofactor">
    <cofactor evidence="7">
        <name>Zn(2+)</name>
        <dbReference type="ChEBI" id="CHEBI:29105"/>
    </cofactor>
    <text evidence="7">Binds 2 Zn(2+) ions per subunit.</text>
</comment>
<evidence type="ECO:0000259" key="8">
    <source>
        <dbReference type="SMART" id="SM00849"/>
    </source>
</evidence>
<comment type="catalytic activity">
    <reaction evidence="1 7">
        <text>an S-(2-hydroxyacyl)glutathione + H2O = a 2-hydroxy carboxylate + glutathione + H(+)</text>
        <dbReference type="Rhea" id="RHEA:21864"/>
        <dbReference type="ChEBI" id="CHEBI:15377"/>
        <dbReference type="ChEBI" id="CHEBI:15378"/>
        <dbReference type="ChEBI" id="CHEBI:57925"/>
        <dbReference type="ChEBI" id="CHEBI:58896"/>
        <dbReference type="ChEBI" id="CHEBI:71261"/>
        <dbReference type="EC" id="3.1.2.6"/>
    </reaction>
</comment>
<feature type="binding site" evidence="7">
    <location>
        <position position="54"/>
    </location>
    <ligand>
        <name>Zn(2+)</name>
        <dbReference type="ChEBI" id="CHEBI:29105"/>
        <label>1</label>
    </ligand>
</feature>